<evidence type="ECO:0000259" key="8">
    <source>
        <dbReference type="PROSITE" id="PS50089"/>
    </source>
</evidence>
<organism evidence="9 10">
    <name type="scientific">Photinus pyralis</name>
    <name type="common">Common eastern firefly</name>
    <name type="synonym">Lampyris pyralis</name>
    <dbReference type="NCBI Taxonomy" id="7054"/>
    <lineage>
        <taxon>Eukaryota</taxon>
        <taxon>Metazoa</taxon>
        <taxon>Ecdysozoa</taxon>
        <taxon>Arthropoda</taxon>
        <taxon>Hexapoda</taxon>
        <taxon>Insecta</taxon>
        <taxon>Pterygota</taxon>
        <taxon>Neoptera</taxon>
        <taxon>Endopterygota</taxon>
        <taxon>Coleoptera</taxon>
        <taxon>Polyphaga</taxon>
        <taxon>Elateriformia</taxon>
        <taxon>Elateroidea</taxon>
        <taxon>Lampyridae</taxon>
        <taxon>Lampyrinae</taxon>
        <taxon>Photinus</taxon>
    </lineage>
</organism>
<keyword evidence="3 6" id="KW-0863">Zinc-finger</keyword>
<feature type="compositionally biased region" description="Pro residues" evidence="7">
    <location>
        <begin position="760"/>
        <end position="770"/>
    </location>
</feature>
<feature type="compositionally biased region" description="Basic residues" evidence="7">
    <location>
        <begin position="417"/>
        <end position="433"/>
    </location>
</feature>
<dbReference type="PROSITE" id="PS50089">
    <property type="entry name" value="ZF_RING_2"/>
    <property type="match status" value="1"/>
</dbReference>
<dbReference type="SMART" id="SM00184">
    <property type="entry name" value="RING"/>
    <property type="match status" value="1"/>
</dbReference>
<evidence type="ECO:0000313" key="9">
    <source>
        <dbReference type="EMBL" id="KAB0791033.1"/>
    </source>
</evidence>
<feature type="compositionally biased region" description="Polar residues" evidence="7">
    <location>
        <begin position="660"/>
        <end position="671"/>
    </location>
</feature>
<dbReference type="GO" id="GO:0008270">
    <property type="term" value="F:zinc ion binding"/>
    <property type="evidence" value="ECO:0007669"/>
    <property type="project" value="UniProtKB-KW"/>
</dbReference>
<feature type="compositionally biased region" description="Basic and acidic residues" evidence="7">
    <location>
        <begin position="888"/>
        <end position="905"/>
    </location>
</feature>
<dbReference type="Pfam" id="PF00097">
    <property type="entry name" value="zf-C3HC4"/>
    <property type="match status" value="1"/>
</dbReference>
<protein>
    <recommendedName>
        <fullName evidence="8">RING-type domain-containing protein</fullName>
    </recommendedName>
</protein>
<feature type="compositionally biased region" description="Basic and acidic residues" evidence="7">
    <location>
        <begin position="644"/>
        <end position="658"/>
    </location>
</feature>
<dbReference type="InterPro" id="IPR013083">
    <property type="entry name" value="Znf_RING/FYVE/PHD"/>
</dbReference>
<reference evidence="9 10" key="1">
    <citation type="journal article" date="2018" name="Elife">
        <title>Firefly genomes illuminate parallel origins of bioluminescence in beetles.</title>
        <authorList>
            <person name="Fallon T.R."/>
            <person name="Lower S.E."/>
            <person name="Chang C.H."/>
            <person name="Bessho-Uehara M."/>
            <person name="Martin G.J."/>
            <person name="Bewick A.J."/>
            <person name="Behringer M."/>
            <person name="Debat H.J."/>
            <person name="Wong I."/>
            <person name="Day J.C."/>
            <person name="Suvorov A."/>
            <person name="Silva C.J."/>
            <person name="Stanger-Hall K.F."/>
            <person name="Hall D.W."/>
            <person name="Schmitz R.J."/>
            <person name="Nelson D.R."/>
            <person name="Lewis S.M."/>
            <person name="Shigenobu S."/>
            <person name="Bybee S.M."/>
            <person name="Larracuente A.M."/>
            <person name="Oba Y."/>
            <person name="Weng J.K."/>
        </authorList>
    </citation>
    <scope>NUCLEOTIDE SEQUENCE [LARGE SCALE GENOMIC DNA]</scope>
    <source>
        <strain evidence="9">1611_PpyrPB1</strain>
        <tissue evidence="9">Whole body</tissue>
    </source>
</reference>
<dbReference type="FunFam" id="3.30.40.10:FF:000033">
    <property type="entry name" value="Polycomb group RING finger protein 3"/>
    <property type="match status" value="1"/>
</dbReference>
<evidence type="ECO:0000256" key="4">
    <source>
        <dbReference type="ARBA" id="ARBA00022833"/>
    </source>
</evidence>
<comment type="caution">
    <text evidence="9">The sequence shown here is derived from an EMBL/GenBank/DDBJ whole genome shotgun (WGS) entry which is preliminary data.</text>
</comment>
<evidence type="ECO:0000256" key="6">
    <source>
        <dbReference type="PROSITE-ProRule" id="PRU00175"/>
    </source>
</evidence>
<feature type="region of interest" description="Disordered" evidence="7">
    <location>
        <begin position="410"/>
        <end position="433"/>
    </location>
</feature>
<evidence type="ECO:0000256" key="2">
    <source>
        <dbReference type="ARBA" id="ARBA00022723"/>
    </source>
</evidence>
<dbReference type="PANTHER" id="PTHR10825:SF72">
    <property type="entry name" value="UBIQUITIN-LIKE DOMAIN-CONTAINING PROTEIN"/>
    <property type="match status" value="1"/>
</dbReference>
<dbReference type="GO" id="GO:1990841">
    <property type="term" value="F:promoter-specific chromatin binding"/>
    <property type="evidence" value="ECO:0007669"/>
    <property type="project" value="TreeGrafter"/>
</dbReference>
<dbReference type="EMBL" id="VVIM01000011">
    <property type="protein sequence ID" value="KAB0791033.1"/>
    <property type="molecule type" value="Genomic_DNA"/>
</dbReference>
<feature type="region of interest" description="Disordered" evidence="7">
    <location>
        <begin position="595"/>
        <end position="725"/>
    </location>
</feature>
<dbReference type="AlphaFoldDB" id="A0A5N4A130"/>
<feature type="compositionally biased region" description="Pro residues" evidence="7">
    <location>
        <begin position="615"/>
        <end position="625"/>
    </location>
</feature>
<name>A0A5N4A130_PHOPY</name>
<dbReference type="InterPro" id="IPR018957">
    <property type="entry name" value="Znf_C3HC4_RING-type"/>
</dbReference>
<evidence type="ECO:0000256" key="5">
    <source>
        <dbReference type="ARBA" id="ARBA00023242"/>
    </source>
</evidence>
<dbReference type="OrthoDB" id="1305878at2759"/>
<feature type="region of interest" description="Disordered" evidence="7">
    <location>
        <begin position="161"/>
        <end position="185"/>
    </location>
</feature>
<gene>
    <name evidence="9" type="ORF">PPYR_02833</name>
</gene>
<dbReference type="SUPFAM" id="SSF57850">
    <property type="entry name" value="RING/U-box"/>
    <property type="match status" value="1"/>
</dbReference>
<dbReference type="Pfam" id="PF16207">
    <property type="entry name" value="RAWUL"/>
    <property type="match status" value="1"/>
</dbReference>
<feature type="compositionally biased region" description="Basic and acidic residues" evidence="7">
    <location>
        <begin position="677"/>
        <end position="694"/>
    </location>
</feature>
<proteinExistence type="predicted"/>
<evidence type="ECO:0000256" key="1">
    <source>
        <dbReference type="ARBA" id="ARBA00004123"/>
    </source>
</evidence>
<keyword evidence="10" id="KW-1185">Reference proteome</keyword>
<dbReference type="PANTHER" id="PTHR10825">
    <property type="entry name" value="RING FINGER DOMAIN-CONTAINING, POLYCOMB GROUP COMPONENT"/>
    <property type="match status" value="1"/>
</dbReference>
<dbReference type="Proteomes" id="UP000327044">
    <property type="component" value="Unassembled WGS sequence"/>
</dbReference>
<accession>A0A5N4A130</accession>
<feature type="compositionally biased region" description="Polar residues" evidence="7">
    <location>
        <begin position="873"/>
        <end position="887"/>
    </location>
</feature>
<feature type="domain" description="RING-type" evidence="8">
    <location>
        <begin position="25"/>
        <end position="65"/>
    </location>
</feature>
<dbReference type="Gene3D" id="3.30.40.10">
    <property type="entry name" value="Zinc/RING finger domain, C3HC4 (zinc finger)"/>
    <property type="match status" value="1"/>
</dbReference>
<dbReference type="InterPro" id="IPR017907">
    <property type="entry name" value="Znf_RING_CS"/>
</dbReference>
<dbReference type="CDD" id="cd17082">
    <property type="entry name" value="RAWUL_PCGF2_like"/>
    <property type="match status" value="1"/>
</dbReference>
<keyword evidence="5" id="KW-0539">Nucleus</keyword>
<comment type="subcellular location">
    <subcellularLocation>
        <location evidence="1">Nucleus</location>
    </subcellularLocation>
</comment>
<evidence type="ECO:0000256" key="7">
    <source>
        <dbReference type="SAM" id="MobiDB-lite"/>
    </source>
</evidence>
<evidence type="ECO:0000313" key="10">
    <source>
        <dbReference type="Proteomes" id="UP000327044"/>
    </source>
</evidence>
<dbReference type="Gene3D" id="3.10.20.90">
    <property type="entry name" value="Phosphatidylinositol 3-kinase Catalytic Subunit, Chain A, domain 1"/>
    <property type="match status" value="1"/>
</dbReference>
<dbReference type="GO" id="GO:0035102">
    <property type="term" value="C:PRC1 complex"/>
    <property type="evidence" value="ECO:0007669"/>
    <property type="project" value="TreeGrafter"/>
</dbReference>
<dbReference type="PROSITE" id="PS00518">
    <property type="entry name" value="ZF_RING_1"/>
    <property type="match status" value="1"/>
</dbReference>
<sequence>MAPGVQKRMTARQILLKELNPFLTCTLCRGYLIDATSLVDCLHVFCRACILRYFENFKLGCPTCNVVYKKKNNSCFRPDPIVQSLVYKLVPGLYSKEVQRREDFYRSTGVRASSSCSEDSVLGDLNDEHEEWVSSTCGDQNQYLGPDDAISLSLEYYKPHLDTTQNSPSSDTKSTNNQDSSKQSDLIINSANLSAEKTYSCDSNNFVSVGDDKTRVGESFVDEFADSRRGGRRYLQCPAAVTMSLLQKFVRMKYALSAEHRVDIIHSGEILPQHFNLMDVAYTFQWKRVKPMRFFYRIFIPAKIQPIKIISTSSSDGKQLQVVPAKSNSTPAILQRSDTKDNLLKLEMDSQNYKNKERLMTNLQLQCKIKPHGDKVEETNCVFEYQEPDKDEIREFAEKRDREWALQKKLDEEKEKHRNGKKRKKNKHSKNNLLYKKRKLHAEITSSESLQREESLKLKVKLTPHNGYKHKHHKSSQPSLVVETPRAPEMSSKEKLLQMRQVRHKHISSEDRMKNLAQVLGPLLEEPKAIEVAEAAPRVADEIPAPSDTGKTLRSDFSVKTKEICMQKYPTVQIERNEQTEKHAQKTFLKTFQSYTEKLPQPDKLKGRLPVYAPKNPPQPQPAKPPEQKIPNLHQQCAPVEPKQVPRPDPPKLEKKYFVNENSSSYSTGFTVSKVEVGAKRRPDEPPAQDKRPSLEITLINPPPSPEKPKLAPVAKRPPPPTIPLERIKKSINRISGLSIIPKLPEKCDNTGALDLSKPNRPPADQPKPPNGLTLPERAELSNLQMLSKVATEHPNINKTAFGALNNKRLPVPNLQTLKIPCVPPKSNLAKLPKLNEINKTQFRLANPQLRNMRPNQNQSVRNIPNPSLLVRQQNQNRLNSLAQNPAETKEPKPEPINEKPEPSS</sequence>
<keyword evidence="4" id="KW-0862">Zinc</keyword>
<dbReference type="GO" id="GO:0000122">
    <property type="term" value="P:negative regulation of transcription by RNA polymerase II"/>
    <property type="evidence" value="ECO:0007669"/>
    <property type="project" value="TreeGrafter"/>
</dbReference>
<keyword evidence="2" id="KW-0479">Metal-binding</keyword>
<feature type="compositionally biased region" description="Polar residues" evidence="7">
    <location>
        <begin position="162"/>
        <end position="185"/>
    </location>
</feature>
<dbReference type="InterPro" id="IPR032443">
    <property type="entry name" value="RAWUL"/>
</dbReference>
<dbReference type="InParanoid" id="A0A5N4A130"/>
<evidence type="ECO:0000256" key="3">
    <source>
        <dbReference type="ARBA" id="ARBA00022771"/>
    </source>
</evidence>
<feature type="region of interest" description="Disordered" evidence="7">
    <location>
        <begin position="747"/>
        <end position="774"/>
    </location>
</feature>
<feature type="region of interest" description="Disordered" evidence="7">
    <location>
        <begin position="873"/>
        <end position="905"/>
    </location>
</feature>
<dbReference type="InterPro" id="IPR001841">
    <property type="entry name" value="Znf_RING"/>
</dbReference>